<proteinExistence type="predicted"/>
<evidence type="ECO:0000313" key="2">
    <source>
        <dbReference type="Proteomes" id="UP000243459"/>
    </source>
</evidence>
<protein>
    <submittedName>
        <fullName evidence="1">Uncharacterized protein</fullName>
    </submittedName>
</protein>
<keyword evidence="2" id="KW-1185">Reference proteome</keyword>
<dbReference type="EMBL" id="CM007387">
    <property type="protein sequence ID" value="ONK64653.1"/>
    <property type="molecule type" value="Genomic_DNA"/>
</dbReference>
<organism evidence="1 2">
    <name type="scientific">Asparagus officinalis</name>
    <name type="common">Garden asparagus</name>
    <dbReference type="NCBI Taxonomy" id="4686"/>
    <lineage>
        <taxon>Eukaryota</taxon>
        <taxon>Viridiplantae</taxon>
        <taxon>Streptophyta</taxon>
        <taxon>Embryophyta</taxon>
        <taxon>Tracheophyta</taxon>
        <taxon>Spermatophyta</taxon>
        <taxon>Magnoliopsida</taxon>
        <taxon>Liliopsida</taxon>
        <taxon>Asparagales</taxon>
        <taxon>Asparagaceae</taxon>
        <taxon>Asparagoideae</taxon>
        <taxon>Asparagus</taxon>
    </lineage>
</organism>
<reference evidence="2" key="1">
    <citation type="journal article" date="2017" name="Nat. Commun.">
        <title>The asparagus genome sheds light on the origin and evolution of a young Y chromosome.</title>
        <authorList>
            <person name="Harkess A."/>
            <person name="Zhou J."/>
            <person name="Xu C."/>
            <person name="Bowers J.E."/>
            <person name="Van der Hulst R."/>
            <person name="Ayyampalayam S."/>
            <person name="Mercati F."/>
            <person name="Riccardi P."/>
            <person name="McKain M.R."/>
            <person name="Kakrana A."/>
            <person name="Tang H."/>
            <person name="Ray J."/>
            <person name="Groenendijk J."/>
            <person name="Arikit S."/>
            <person name="Mathioni S.M."/>
            <person name="Nakano M."/>
            <person name="Shan H."/>
            <person name="Telgmann-Rauber A."/>
            <person name="Kanno A."/>
            <person name="Yue Z."/>
            <person name="Chen H."/>
            <person name="Li W."/>
            <person name="Chen Y."/>
            <person name="Xu X."/>
            <person name="Zhang Y."/>
            <person name="Luo S."/>
            <person name="Chen H."/>
            <person name="Gao J."/>
            <person name="Mao Z."/>
            <person name="Pires J.C."/>
            <person name="Luo M."/>
            <person name="Kudrna D."/>
            <person name="Wing R.A."/>
            <person name="Meyers B.C."/>
            <person name="Yi K."/>
            <person name="Kong H."/>
            <person name="Lavrijsen P."/>
            <person name="Sunseri F."/>
            <person name="Falavigna A."/>
            <person name="Ye Y."/>
            <person name="Leebens-Mack J.H."/>
            <person name="Chen G."/>
        </authorList>
    </citation>
    <scope>NUCLEOTIDE SEQUENCE [LARGE SCALE GENOMIC DNA]</scope>
    <source>
        <strain evidence="2">cv. DH0086</strain>
    </source>
</reference>
<gene>
    <name evidence="1" type="ORF">A4U43_C07F28430</name>
</gene>
<dbReference type="Gramene" id="ONK64653">
    <property type="protein sequence ID" value="ONK64653"/>
    <property type="gene ID" value="A4U43_C07F28430"/>
</dbReference>
<evidence type="ECO:0000313" key="1">
    <source>
        <dbReference type="EMBL" id="ONK64653.1"/>
    </source>
</evidence>
<dbReference type="AlphaFoldDB" id="A0A5P1EFW7"/>
<accession>A0A5P1EFW7</accession>
<dbReference type="Proteomes" id="UP000243459">
    <property type="component" value="Chromosome 7"/>
</dbReference>
<name>A0A5P1EFW7_ASPOF</name>
<sequence length="88" mass="10091">MSPELLGPGVLVEQEIFGQMEQIWTLYLRLLGEVASLRVGRGVDMERAIETQASRASEINGLRKELEESNRKARRLDEDLRERDYAMA</sequence>